<dbReference type="VEuPathDB" id="GiardiaDB:SS50377_26411"/>
<organism evidence="3">
    <name type="scientific">Spironucleus salmonicida</name>
    <dbReference type="NCBI Taxonomy" id="348837"/>
    <lineage>
        <taxon>Eukaryota</taxon>
        <taxon>Metamonada</taxon>
        <taxon>Diplomonadida</taxon>
        <taxon>Hexamitidae</taxon>
        <taxon>Hexamitinae</taxon>
        <taxon>Spironucleus</taxon>
    </lineage>
</organism>
<dbReference type="InterPro" id="IPR011992">
    <property type="entry name" value="EF-hand-dom_pair"/>
</dbReference>
<dbReference type="PROSITE" id="PS00018">
    <property type="entry name" value="EF_HAND_1"/>
    <property type="match status" value="1"/>
</dbReference>
<dbReference type="SUPFAM" id="SSF47473">
    <property type="entry name" value="EF-hand"/>
    <property type="match status" value="1"/>
</dbReference>
<dbReference type="Gene3D" id="1.10.238.10">
    <property type="entry name" value="EF-hand"/>
    <property type="match status" value="1"/>
</dbReference>
<proteinExistence type="predicted"/>
<evidence type="ECO:0000313" key="4">
    <source>
        <dbReference type="EMBL" id="KAH0572202.1"/>
    </source>
</evidence>
<evidence type="ECO:0000259" key="2">
    <source>
        <dbReference type="PROSITE" id="PS50222"/>
    </source>
</evidence>
<dbReference type="EMBL" id="KI546035">
    <property type="protein sequence ID" value="EST47723.1"/>
    <property type="molecule type" value="Genomic_DNA"/>
</dbReference>
<dbReference type="Proteomes" id="UP000018208">
    <property type="component" value="Unassembled WGS sequence"/>
</dbReference>
<evidence type="ECO:0000313" key="5">
    <source>
        <dbReference type="Proteomes" id="UP000018208"/>
    </source>
</evidence>
<sequence>MEEKALTVFKKHCNEYLITETTKLPLLLQELGISPKLAHYFTAHIKTELMTISQFITIIKKMESLQDQIEKFLDKFGTDKTITLQDLVSILEKKGEKFSLSEVQKFFNESDMDKDGVVGLQDLLKIIQPSEK</sequence>
<dbReference type="EMBL" id="AUWU02000006">
    <property type="protein sequence ID" value="KAH0572202.1"/>
    <property type="molecule type" value="Genomic_DNA"/>
</dbReference>
<dbReference type="InterPro" id="IPR018247">
    <property type="entry name" value="EF_Hand_1_Ca_BS"/>
</dbReference>
<dbReference type="PROSITE" id="PS50222">
    <property type="entry name" value="EF_HAND_2"/>
    <property type="match status" value="1"/>
</dbReference>
<protein>
    <submittedName>
        <fullName evidence="4">EF-hand domain pair-containing protein</fullName>
    </submittedName>
</protein>
<reference evidence="4" key="2">
    <citation type="submission" date="2020-12" db="EMBL/GenBank/DDBJ databases">
        <title>New Spironucleus salmonicida genome in near-complete chromosomes.</title>
        <authorList>
            <person name="Xu F."/>
            <person name="Kurt Z."/>
            <person name="Jimenez-Gonzalez A."/>
            <person name="Astvaldsson A."/>
            <person name="Andersson J.O."/>
            <person name="Svard S.G."/>
        </authorList>
    </citation>
    <scope>NUCLEOTIDE SEQUENCE</scope>
    <source>
        <strain evidence="4">ATCC 50377</strain>
    </source>
</reference>
<name>V6LU14_9EUKA</name>
<keyword evidence="5" id="KW-1185">Reference proteome</keyword>
<feature type="domain" description="EF-hand" evidence="2">
    <location>
        <begin position="98"/>
        <end position="132"/>
    </location>
</feature>
<keyword evidence="1" id="KW-0106">Calcium</keyword>
<accession>V6LU14</accession>
<reference evidence="3 4" key="1">
    <citation type="journal article" date="2014" name="PLoS Genet.">
        <title>The Genome of Spironucleus salmonicida Highlights a Fish Pathogen Adapted to Fluctuating Environments.</title>
        <authorList>
            <person name="Xu F."/>
            <person name="Jerlstrom-Hultqvist J."/>
            <person name="Einarsson E."/>
            <person name="Astvaldsson A."/>
            <person name="Svard S.G."/>
            <person name="Andersson J.O."/>
        </authorList>
    </citation>
    <scope>NUCLEOTIDE SEQUENCE</scope>
    <source>
        <strain evidence="4">ATCC 50377</strain>
    </source>
</reference>
<gene>
    <name evidence="3" type="ORF">SS50377_12121</name>
    <name evidence="4" type="ORF">SS50377_26411</name>
</gene>
<dbReference type="CDD" id="cd00051">
    <property type="entry name" value="EFh"/>
    <property type="match status" value="1"/>
</dbReference>
<dbReference type="GO" id="GO:0005509">
    <property type="term" value="F:calcium ion binding"/>
    <property type="evidence" value="ECO:0007669"/>
    <property type="project" value="InterPro"/>
</dbReference>
<evidence type="ECO:0000256" key="1">
    <source>
        <dbReference type="ARBA" id="ARBA00022837"/>
    </source>
</evidence>
<evidence type="ECO:0000313" key="3">
    <source>
        <dbReference type="EMBL" id="EST47723.1"/>
    </source>
</evidence>
<dbReference type="AlphaFoldDB" id="V6LU14"/>
<dbReference type="OrthoDB" id="26525at2759"/>
<dbReference type="Pfam" id="PF13499">
    <property type="entry name" value="EF-hand_7"/>
    <property type="match status" value="1"/>
</dbReference>
<dbReference type="InterPro" id="IPR002048">
    <property type="entry name" value="EF_hand_dom"/>
</dbReference>